<evidence type="ECO:0000256" key="2">
    <source>
        <dbReference type="SAM" id="Phobius"/>
    </source>
</evidence>
<feature type="signal peptide" evidence="3">
    <location>
        <begin position="1"/>
        <end position="30"/>
    </location>
</feature>
<feature type="chain" id="PRO_5042158769" description="Bacterial Ig-like domain-containing protein" evidence="3">
    <location>
        <begin position="31"/>
        <end position="1800"/>
    </location>
</feature>
<feature type="compositionally biased region" description="Pro residues" evidence="1">
    <location>
        <begin position="1496"/>
        <end position="1534"/>
    </location>
</feature>
<keyword evidence="2" id="KW-0472">Membrane</keyword>
<accession>A0AAE0LF15</accession>
<dbReference type="Proteomes" id="UP001190700">
    <property type="component" value="Unassembled WGS sequence"/>
</dbReference>
<dbReference type="InterPro" id="IPR044048">
    <property type="entry name" value="Big_12"/>
</dbReference>
<dbReference type="PANTHER" id="PTHR34677:SF3">
    <property type="entry name" value="BACTERIAL IG-LIKE DOMAIN-CONTAINING PROTEIN"/>
    <property type="match status" value="1"/>
</dbReference>
<feature type="domain" description="Bacterial Ig-like" evidence="4">
    <location>
        <begin position="422"/>
        <end position="507"/>
    </location>
</feature>
<reference evidence="5 6" key="1">
    <citation type="journal article" date="2015" name="Genome Biol. Evol.">
        <title>Comparative Genomics of a Bacterivorous Green Alga Reveals Evolutionary Causalities and Consequences of Phago-Mixotrophic Mode of Nutrition.</title>
        <authorList>
            <person name="Burns J.A."/>
            <person name="Paasch A."/>
            <person name="Narechania A."/>
            <person name="Kim E."/>
        </authorList>
    </citation>
    <scope>NUCLEOTIDE SEQUENCE [LARGE SCALE GENOMIC DNA]</scope>
    <source>
        <strain evidence="5 6">PLY_AMNH</strain>
    </source>
</reference>
<name>A0AAE0LF15_9CHLO</name>
<feature type="region of interest" description="Disordered" evidence="1">
    <location>
        <begin position="1490"/>
        <end position="1540"/>
    </location>
</feature>
<feature type="transmembrane region" description="Helical" evidence="2">
    <location>
        <begin position="1699"/>
        <end position="1724"/>
    </location>
</feature>
<organism evidence="5 6">
    <name type="scientific">Cymbomonas tetramitiformis</name>
    <dbReference type="NCBI Taxonomy" id="36881"/>
    <lineage>
        <taxon>Eukaryota</taxon>
        <taxon>Viridiplantae</taxon>
        <taxon>Chlorophyta</taxon>
        <taxon>Pyramimonadophyceae</taxon>
        <taxon>Pyramimonadales</taxon>
        <taxon>Pyramimonadaceae</taxon>
        <taxon>Cymbomonas</taxon>
    </lineage>
</organism>
<evidence type="ECO:0000313" key="5">
    <source>
        <dbReference type="EMBL" id="KAK3282380.1"/>
    </source>
</evidence>
<dbReference type="PANTHER" id="PTHR34677">
    <property type="match status" value="1"/>
</dbReference>
<dbReference type="EMBL" id="LGRX02003354">
    <property type="protein sequence ID" value="KAK3282380.1"/>
    <property type="molecule type" value="Genomic_DNA"/>
</dbReference>
<feature type="region of interest" description="Disordered" evidence="1">
    <location>
        <begin position="1770"/>
        <end position="1800"/>
    </location>
</feature>
<comment type="caution">
    <text evidence="5">The sequence shown here is derived from an EMBL/GenBank/DDBJ whole genome shotgun (WGS) entry which is preliminary data.</text>
</comment>
<evidence type="ECO:0000259" key="4">
    <source>
        <dbReference type="Pfam" id="PF19078"/>
    </source>
</evidence>
<keyword evidence="3" id="KW-0732">Signal</keyword>
<keyword evidence="2" id="KW-0812">Transmembrane</keyword>
<gene>
    <name evidence="5" type="ORF">CYMTET_9882</name>
</gene>
<evidence type="ECO:0000256" key="3">
    <source>
        <dbReference type="SAM" id="SignalP"/>
    </source>
</evidence>
<proteinExistence type="predicted"/>
<keyword evidence="6" id="KW-1185">Reference proteome</keyword>
<keyword evidence="2" id="KW-1133">Transmembrane helix</keyword>
<sequence length="1800" mass="197627">MRARFRPRVPDCMLLAIFVIFNSCYAGVAADTEPPEYRGTNPKAIAISNSSIEFETQFNENDVVVHYIVLPDGSPVPSSDEVIAGYGNNTSEAACGIIVAATSGQSYTETVTNVDVCGVVEEEPEKEYHGFYGLEYSLAPTPDYRRLRCQQCPNITKSTSYDIYLVATDSLGNTQPVPYKIEVLTANATNGGAELAPSLSVAYPGVTLSGGSYVMLVVKMPVDGIVYWMAVSMASIPPTSAEVVAGEYYTGTGRRHLLEKIRHSSGSTAVDAEVESIIVASEFQNNTGYKVYFTVAGATGLTQSYVQSVSVGTTEPVEPTVLFSTNAGVPTNFAPIPLTCTFDHPVSGFTCSDTQCDIAVTGGYLVNNAIYVADTSTSMVYTTKVWPDGDGQVVVTVNAGSCQDKYDFVPFGNAVQMSLFSDRTSPTVAVQLLTQDTDTATILIQFSEEVVSFDLGNVVYKGCSVSSFSETAVGVNYTVSITFTSTVTTLYVPAGEVRDKAGNLNLESNLYEKTFVGHTVYDGLVVAGMSVPWGATLCLETDDLEDFEDDCPTPYCTEGGCKYALCWYEKFSLSYIEVNDGIYTVTGEEYDDGYQNAFFYDGQLMQEHYLAQLPASDSRVVRYDVRYYNDSRAQDTATVEHYWGPQVDNQNHTLCLQLEYGTANNTVGCITIYYCGFPDKGSPCGCGVDITGGYGMNVAGYWWPWGSSGHCLSPGDTVFLNNVEGIEMTFTENEVLDMIGYANTQPFYSQLNVTTMYKSSKTVCTESCEGGTEGTLECTETCEELYGPGVNVSEIITTAGPKSLSSGEEINTTVFVPLFELDENIRELSLYVDSQFDSIEKVENNSWALSFEMCWPADLYPGTKMYMMSGDGTYSKEVVFGEEICITPEFVQMGAEGVDVDNTYISFFYNEINRGQTTAYGAPMPGEDGDTRTPGWENHFMWDGAVVHEDYGRGPLAHGEKAEKLSTMNLGRPDGYPHVLQLLLDGKKYVSEDSNAWGQVQRERPEGSETNNLVNITVKWCEWGPDLWAGHNFTIGSQTVPWGSTVCITDEDMIHSESQEVCTEGGCKIIGEDSSRIYLEYYEGNRGPQPANTTFSRVPGWTNTIFYDTTDIVNNTDRPYLERYDNRTLAAGGENGINTLVLDPIDLEPHTVMLQLDRYDEVAYRDMTLNPLTWNITVLFCTELVKDKYLGKCGCSADLEAGVELVLGNQTIGWGVPEVPAPICLTPQDMHPEHEYYFPFIYVERNTNPLSLIAVEEYYRNQVFFDGESIAISEARPSLDVGAVRTVSWADYGLRLVPDRSSHRLDLVLDSPFVGEYLPVTEVWSPAPEVEDNNTYSLMVSFCGFQPDLTAGDYVWVGKQRVKWGSTVCLTDDDLASYTVDNGEYLLHYYGVNFIYSEENIGLDKADGYWTNYVYYDQNLEIEDKQRPDLAMKGIRNISHDWGYGGTNTVDLNPDSKTHTIRVHIDALNDRDDEFNENNEWSINVVFESHLDKCPDPPPPPPASPPPEPLPPPSPPPLPPFSVPPPDASPPPSSRAPSHASLHFSPVAASIPTTATVPTTCRTISPPAPFLQCLRPSSSRQNLRAGITLCECVSVLTVEMLLGTDLSSFNEVLFISNMATELEVDTYQVVTLSKQAGSTYITFEVQPISTDEYWDRKKVDAMVEKLQSGTMDIDISHGGYEVLAIAMPYEKPEDDDIDLVLIVCIAVGAFAVMATIVVGGILCIRSRTARKIQQAKEAKLQQQETGERLLADQPFAGEVAVVPSIFQQPDDQEAAKVAPAPPLMLEDGASGSGGQATLAT</sequence>
<evidence type="ECO:0000256" key="1">
    <source>
        <dbReference type="SAM" id="MobiDB-lite"/>
    </source>
</evidence>
<evidence type="ECO:0000313" key="6">
    <source>
        <dbReference type="Proteomes" id="UP001190700"/>
    </source>
</evidence>
<dbReference type="Pfam" id="PF19078">
    <property type="entry name" value="Big_12"/>
    <property type="match status" value="1"/>
</dbReference>
<protein>
    <recommendedName>
        <fullName evidence="4">Bacterial Ig-like domain-containing protein</fullName>
    </recommendedName>
</protein>